<dbReference type="AlphaFoldDB" id="A0A3D8L7J3"/>
<accession>A0A3D8L7J3</accession>
<organism evidence="1 2">
    <name type="scientific">Pontibacter diazotrophicus</name>
    <dbReference type="NCBI Taxonomy" id="1400979"/>
    <lineage>
        <taxon>Bacteria</taxon>
        <taxon>Pseudomonadati</taxon>
        <taxon>Bacteroidota</taxon>
        <taxon>Cytophagia</taxon>
        <taxon>Cytophagales</taxon>
        <taxon>Hymenobacteraceae</taxon>
        <taxon>Pontibacter</taxon>
    </lineage>
</organism>
<dbReference type="OrthoDB" id="1362002at2"/>
<dbReference type="InterPro" id="IPR021388">
    <property type="entry name" value="DUF3024"/>
</dbReference>
<evidence type="ECO:0000313" key="1">
    <source>
        <dbReference type="EMBL" id="RDV13375.1"/>
    </source>
</evidence>
<evidence type="ECO:0000313" key="2">
    <source>
        <dbReference type="Proteomes" id="UP000256708"/>
    </source>
</evidence>
<comment type="caution">
    <text evidence="1">The sequence shown here is derived from an EMBL/GenBank/DDBJ whole genome shotgun (WGS) entry which is preliminary data.</text>
</comment>
<protein>
    <submittedName>
        <fullName evidence="1">DUF3024 domain-containing protein</fullName>
    </submittedName>
</protein>
<proteinExistence type="predicted"/>
<name>A0A3D8L7J3_9BACT</name>
<dbReference type="Proteomes" id="UP000256708">
    <property type="component" value="Unassembled WGS sequence"/>
</dbReference>
<reference evidence="2" key="1">
    <citation type="submission" date="2018-08" db="EMBL/GenBank/DDBJ databases">
        <authorList>
            <person name="Liu Z.-W."/>
            <person name="Du Z.-J."/>
        </authorList>
    </citation>
    <scope>NUCLEOTIDE SEQUENCE [LARGE SCALE GENOMIC DNA]</scope>
    <source>
        <strain evidence="2">H4X</strain>
    </source>
</reference>
<gene>
    <name evidence="1" type="ORF">DXT99_20030</name>
</gene>
<sequence length="109" mass="13215">MFSSVDRQMKKFLEKRRPVEEIRSQLDIGYTFQDNTVEIFEIRPQWDDKKVIRHHPIAKARYIMSKGIWKVYWMRASLKWASYEPHPEVKEIEQFIKLVDEDAFGCFFG</sequence>
<keyword evidence="2" id="KW-1185">Reference proteome</keyword>
<dbReference type="EMBL" id="QRGR01000025">
    <property type="protein sequence ID" value="RDV13375.1"/>
    <property type="molecule type" value="Genomic_DNA"/>
</dbReference>
<dbReference type="Pfam" id="PF11225">
    <property type="entry name" value="DUF3024"/>
    <property type="match status" value="1"/>
</dbReference>